<dbReference type="EMBL" id="JAOQAZ010000004">
    <property type="protein sequence ID" value="KAJ4267088.1"/>
    <property type="molecule type" value="Genomic_DNA"/>
</dbReference>
<organism evidence="2 3">
    <name type="scientific">Fusarium torreyae</name>
    <dbReference type="NCBI Taxonomy" id="1237075"/>
    <lineage>
        <taxon>Eukaryota</taxon>
        <taxon>Fungi</taxon>
        <taxon>Dikarya</taxon>
        <taxon>Ascomycota</taxon>
        <taxon>Pezizomycotina</taxon>
        <taxon>Sordariomycetes</taxon>
        <taxon>Hypocreomycetidae</taxon>
        <taxon>Hypocreales</taxon>
        <taxon>Nectriaceae</taxon>
        <taxon>Fusarium</taxon>
    </lineage>
</organism>
<dbReference type="Proteomes" id="UP001152049">
    <property type="component" value="Unassembled WGS sequence"/>
</dbReference>
<name>A0A9W8S8W5_9HYPO</name>
<keyword evidence="1" id="KW-1133">Transmembrane helix</keyword>
<gene>
    <name evidence="2" type="ORF">NW762_003186</name>
</gene>
<feature type="transmembrane region" description="Helical" evidence="1">
    <location>
        <begin position="215"/>
        <end position="239"/>
    </location>
</feature>
<dbReference type="InterPro" id="IPR046536">
    <property type="entry name" value="DUF6601"/>
</dbReference>
<evidence type="ECO:0008006" key="4">
    <source>
        <dbReference type="Google" id="ProtNLM"/>
    </source>
</evidence>
<sequence>MTVDPPLVLDADMILGPDATMPVPGYPTVALSDPNEAALFLKRELSTERLNALHRLLFLVSRPRNISPLHHQIVKGREICISELSDHHLLWYRNRVFIKPLPKFLLSRAFWAAHLRPGLGAKHQFRLEALGFLRTYASLIMHESDFDLAIKLKLIPKNFTWETWCAFIAGFRNMSDKAVATRYHYGEIRLTRLNFWHSLILGTSYLEVNGHYDQYFASIGGPMVFVLAAITVILGAIQIGLETDGPYYRALGATVIPLVVVATVVLLGFFPWLYAFFLLRELYFFIFHFRELE</sequence>
<accession>A0A9W8S8W5</accession>
<evidence type="ECO:0000313" key="3">
    <source>
        <dbReference type="Proteomes" id="UP001152049"/>
    </source>
</evidence>
<feature type="transmembrane region" description="Helical" evidence="1">
    <location>
        <begin position="251"/>
        <end position="279"/>
    </location>
</feature>
<dbReference type="OrthoDB" id="5086500at2759"/>
<evidence type="ECO:0000256" key="1">
    <source>
        <dbReference type="SAM" id="Phobius"/>
    </source>
</evidence>
<dbReference type="Pfam" id="PF20246">
    <property type="entry name" value="DUF6601"/>
    <property type="match status" value="1"/>
</dbReference>
<evidence type="ECO:0000313" key="2">
    <source>
        <dbReference type="EMBL" id="KAJ4267088.1"/>
    </source>
</evidence>
<dbReference type="PANTHER" id="PTHR34414">
    <property type="entry name" value="HET DOMAIN-CONTAINING PROTEIN-RELATED"/>
    <property type="match status" value="1"/>
</dbReference>
<keyword evidence="1" id="KW-0812">Transmembrane</keyword>
<reference evidence="2" key="1">
    <citation type="submission" date="2022-09" db="EMBL/GenBank/DDBJ databases">
        <title>Fusarium specimens isolated from Avocado Roots.</title>
        <authorList>
            <person name="Stajich J."/>
            <person name="Roper C."/>
            <person name="Heimlech-Rivalta G."/>
        </authorList>
    </citation>
    <scope>NUCLEOTIDE SEQUENCE</scope>
    <source>
        <strain evidence="2">CF00136</strain>
    </source>
</reference>
<proteinExistence type="predicted"/>
<protein>
    <recommendedName>
        <fullName evidence="4">Subtilisin-like serine protease</fullName>
    </recommendedName>
</protein>
<keyword evidence="1" id="KW-0472">Membrane</keyword>
<comment type="caution">
    <text evidence="2">The sequence shown here is derived from an EMBL/GenBank/DDBJ whole genome shotgun (WGS) entry which is preliminary data.</text>
</comment>
<keyword evidence="3" id="KW-1185">Reference proteome</keyword>
<dbReference type="AlphaFoldDB" id="A0A9W8S8W5"/>
<dbReference type="PANTHER" id="PTHR34414:SF1">
    <property type="entry name" value="SUBTILISIN-LIKE SERINE PROTEASE"/>
    <property type="match status" value="1"/>
</dbReference>